<dbReference type="Gene3D" id="1.20.144.10">
    <property type="entry name" value="Phosphatidic acid phosphatase type 2/haloperoxidase"/>
    <property type="match status" value="1"/>
</dbReference>
<evidence type="ECO:0000259" key="2">
    <source>
        <dbReference type="Pfam" id="PF01569"/>
    </source>
</evidence>
<name>A0A4Z1T3H1_GIAMU</name>
<dbReference type="Proteomes" id="UP000315496">
    <property type="component" value="Chromosome 4"/>
</dbReference>
<sequence>MVNQGCGRSYRPVFLHSVGITILGALLFLVPLVLMIVMSVRRQELATIDKSIASKMTERATMSLVEQHLPYDVGYLNGLNESMYAFVVYPIGLGALLLGLYFVATRSRCYWVYIYYIVALATYILLANGVCLLLKELLKRPRPRQTIEFHTAASPVSHPVPFQPIFTPYTGPNPDGLQLYSTPSGHTLFTSTCLLPMSIISAFLGQDLAGQLKGKELLLWKTCFYCFSALSIILSLLFIPSMAIARLAANAHFLSDTVLGALLSLMFLTIIIFTVPEPLTTNGMLDLNEYKPQDGNHLNI</sequence>
<evidence type="ECO:0000313" key="4">
    <source>
        <dbReference type="Proteomes" id="UP000315496"/>
    </source>
</evidence>
<keyword evidence="4" id="KW-1185">Reference proteome</keyword>
<keyword evidence="1" id="KW-1133">Transmembrane helix</keyword>
<dbReference type="InterPro" id="IPR036938">
    <property type="entry name" value="PAP2/HPO_sf"/>
</dbReference>
<feature type="transmembrane region" description="Helical" evidence="1">
    <location>
        <begin position="84"/>
        <end position="104"/>
    </location>
</feature>
<dbReference type="SUPFAM" id="SSF48317">
    <property type="entry name" value="Acid phosphatase/Vanadium-dependent haloperoxidase"/>
    <property type="match status" value="1"/>
</dbReference>
<dbReference type="VEuPathDB" id="GiardiaDB:GMRT_15078"/>
<dbReference type="EMBL" id="VDLU01000004">
    <property type="protein sequence ID" value="TNJ26951.1"/>
    <property type="molecule type" value="Genomic_DNA"/>
</dbReference>
<feature type="transmembrane region" description="Helical" evidence="1">
    <location>
        <begin position="110"/>
        <end position="134"/>
    </location>
</feature>
<evidence type="ECO:0000256" key="1">
    <source>
        <dbReference type="SAM" id="Phobius"/>
    </source>
</evidence>
<gene>
    <name evidence="3" type="ORF">GMRT_15078</name>
</gene>
<proteinExistence type="predicted"/>
<reference evidence="3 4" key="1">
    <citation type="submission" date="2019-05" db="EMBL/GenBank/DDBJ databases">
        <title>The compact genome of Giardia muris reveals important steps in the evolution of intestinal protozoan parasites.</title>
        <authorList>
            <person name="Xu F."/>
            <person name="Jimenez-Gonzalez A."/>
            <person name="Einarsson E."/>
            <person name="Astvaldsson A."/>
            <person name="Peirasmaki D."/>
            <person name="Eckmann L."/>
            <person name="Andersson J.O."/>
            <person name="Svard S.G."/>
            <person name="Jerlstrom-Hultqvist J."/>
        </authorList>
    </citation>
    <scope>NUCLEOTIDE SEQUENCE [LARGE SCALE GENOMIC DNA]</scope>
    <source>
        <strain evidence="3 4">Roberts-Thomson</strain>
    </source>
</reference>
<feature type="transmembrane region" description="Helical" evidence="1">
    <location>
        <begin position="187"/>
        <end position="205"/>
    </location>
</feature>
<protein>
    <submittedName>
        <fullName evidence="3">PAP2 superfamily protein</fullName>
    </submittedName>
</protein>
<feature type="transmembrane region" description="Helical" evidence="1">
    <location>
        <begin position="251"/>
        <end position="275"/>
    </location>
</feature>
<dbReference type="AlphaFoldDB" id="A0A4Z1T3H1"/>
<feature type="domain" description="Phosphatidic acid phosphatase type 2/haloperoxidase" evidence="2">
    <location>
        <begin position="118"/>
        <end position="272"/>
    </location>
</feature>
<feature type="transmembrane region" description="Helical" evidence="1">
    <location>
        <begin position="217"/>
        <end position="239"/>
    </location>
</feature>
<keyword evidence="1" id="KW-0812">Transmembrane</keyword>
<comment type="caution">
    <text evidence="3">The sequence shown here is derived from an EMBL/GenBank/DDBJ whole genome shotgun (WGS) entry which is preliminary data.</text>
</comment>
<accession>A0A4Z1T3H1</accession>
<dbReference type="InterPro" id="IPR000326">
    <property type="entry name" value="PAP2/HPO"/>
</dbReference>
<evidence type="ECO:0000313" key="3">
    <source>
        <dbReference type="EMBL" id="TNJ26951.1"/>
    </source>
</evidence>
<feature type="transmembrane region" description="Helical" evidence="1">
    <location>
        <begin position="20"/>
        <end position="40"/>
    </location>
</feature>
<dbReference type="Pfam" id="PF01569">
    <property type="entry name" value="PAP2"/>
    <property type="match status" value="1"/>
</dbReference>
<keyword evidence="1" id="KW-0472">Membrane</keyword>
<organism evidence="3 4">
    <name type="scientific">Giardia muris</name>
    <dbReference type="NCBI Taxonomy" id="5742"/>
    <lineage>
        <taxon>Eukaryota</taxon>
        <taxon>Metamonada</taxon>
        <taxon>Diplomonadida</taxon>
        <taxon>Hexamitidae</taxon>
        <taxon>Giardiinae</taxon>
        <taxon>Giardia</taxon>
    </lineage>
</organism>